<dbReference type="SUPFAM" id="SSF53335">
    <property type="entry name" value="S-adenosyl-L-methionine-dependent methyltransferases"/>
    <property type="match status" value="1"/>
</dbReference>
<sequence>MTLHIAATETDQAIHDLVSLIEERFSIQINSDRLDAFHFAVKSSACGRFECVETLVAAMKAGLVDAETWSQILHVATNHETRFFRHPPTIELIIEFCRSKTTPKILSVGCSTGEEPYSIAAALLRNGHPSFDILGIDISAPCIETARAGIYQSHPKLSNDVAVEVGEGRSRFHSWIRHMVRFDVHNILSDVPIAMSAPDVVITQNMLIYYRAETRHHILNRLALELPKGGYLIAGPAEDAGWKCKGMTRTVHTHAAVFRKD</sequence>
<dbReference type="RefSeq" id="WP_092320776.1">
    <property type="nucleotide sequence ID" value="NZ_FNTJ01000003.1"/>
</dbReference>
<dbReference type="GO" id="GO:0008757">
    <property type="term" value="F:S-adenosylmethionine-dependent methyltransferase activity"/>
    <property type="evidence" value="ECO:0007669"/>
    <property type="project" value="InterPro"/>
</dbReference>
<gene>
    <name evidence="2" type="ORF">SAMN05216178_6804</name>
</gene>
<dbReference type="EMBL" id="FNTJ01000003">
    <property type="protein sequence ID" value="SED32873.1"/>
    <property type="molecule type" value="Genomic_DNA"/>
</dbReference>
<feature type="domain" description="CheR-type methyltransferase" evidence="1">
    <location>
        <begin position="65"/>
        <end position="238"/>
    </location>
</feature>
<dbReference type="PRINTS" id="PR00996">
    <property type="entry name" value="CHERMTFRASE"/>
</dbReference>
<accession>A0A1H4ZRW4</accession>
<dbReference type="PANTHER" id="PTHR24422">
    <property type="entry name" value="CHEMOTAXIS PROTEIN METHYLTRANSFERASE"/>
    <property type="match status" value="1"/>
</dbReference>
<evidence type="ECO:0000313" key="3">
    <source>
        <dbReference type="Proteomes" id="UP000198982"/>
    </source>
</evidence>
<dbReference type="InterPro" id="IPR050903">
    <property type="entry name" value="Bact_Chemotaxis_MeTrfase"/>
</dbReference>
<dbReference type="Proteomes" id="UP000198982">
    <property type="component" value="Unassembled WGS sequence"/>
</dbReference>
<reference evidence="3" key="1">
    <citation type="submission" date="2016-10" db="EMBL/GenBank/DDBJ databases">
        <authorList>
            <person name="Varghese N."/>
            <person name="Submissions S."/>
        </authorList>
    </citation>
    <scope>NUCLEOTIDE SEQUENCE [LARGE SCALE GENOMIC DNA]</scope>
    <source>
        <strain evidence="3">DSM 9751</strain>
    </source>
</reference>
<dbReference type="Pfam" id="PF01739">
    <property type="entry name" value="CheR"/>
    <property type="match status" value="1"/>
</dbReference>
<organism evidence="2 3">
    <name type="scientific">Pseudomonas saponiphila</name>
    <dbReference type="NCBI Taxonomy" id="556534"/>
    <lineage>
        <taxon>Bacteria</taxon>
        <taxon>Pseudomonadati</taxon>
        <taxon>Pseudomonadota</taxon>
        <taxon>Gammaproteobacteria</taxon>
        <taxon>Pseudomonadales</taxon>
        <taxon>Pseudomonadaceae</taxon>
        <taxon>Pseudomonas</taxon>
    </lineage>
</organism>
<dbReference type="PANTHER" id="PTHR24422:SF10">
    <property type="entry name" value="CHEMOTAXIS PROTEIN METHYLTRANSFERASE 2"/>
    <property type="match status" value="1"/>
</dbReference>
<dbReference type="InterPro" id="IPR022642">
    <property type="entry name" value="CheR_C"/>
</dbReference>
<dbReference type="CDD" id="cd02440">
    <property type="entry name" value="AdoMet_MTases"/>
    <property type="match status" value="1"/>
</dbReference>
<evidence type="ECO:0000259" key="1">
    <source>
        <dbReference type="PROSITE" id="PS50123"/>
    </source>
</evidence>
<keyword evidence="3" id="KW-1185">Reference proteome</keyword>
<protein>
    <submittedName>
        <fullName evidence="2">Type IV pilus assembly protein PilK</fullName>
    </submittedName>
</protein>
<proteinExistence type="predicted"/>
<dbReference type="SMART" id="SM00138">
    <property type="entry name" value="MeTrc"/>
    <property type="match status" value="1"/>
</dbReference>
<dbReference type="InterPro" id="IPR000780">
    <property type="entry name" value="CheR_MeTrfase"/>
</dbReference>
<dbReference type="AlphaFoldDB" id="A0A1H4ZRW4"/>
<dbReference type="Gene3D" id="3.40.50.150">
    <property type="entry name" value="Vaccinia Virus protein VP39"/>
    <property type="match status" value="1"/>
</dbReference>
<evidence type="ECO:0000313" key="2">
    <source>
        <dbReference type="EMBL" id="SED32873.1"/>
    </source>
</evidence>
<dbReference type="PROSITE" id="PS50123">
    <property type="entry name" value="CHER"/>
    <property type="match status" value="1"/>
</dbReference>
<dbReference type="InterPro" id="IPR029063">
    <property type="entry name" value="SAM-dependent_MTases_sf"/>
</dbReference>
<name>A0A1H4ZRW4_9PSED</name>